<reference evidence="7 8" key="1">
    <citation type="submission" date="2017-08" db="EMBL/GenBank/DDBJ databases">
        <title>Pusillimonas indicus sp. nov., a member of the family Alcaligenaceae isolated from surface seawater.</title>
        <authorList>
            <person name="Li J."/>
        </authorList>
    </citation>
    <scope>NUCLEOTIDE SEQUENCE [LARGE SCALE GENOMIC DNA]</scope>
    <source>
        <strain evidence="7 8">17-4A</strain>
    </source>
</reference>
<feature type="compositionally biased region" description="Low complexity" evidence="5">
    <location>
        <begin position="41"/>
        <end position="56"/>
    </location>
</feature>
<dbReference type="InterPro" id="IPR050709">
    <property type="entry name" value="Biotin_Carboxyl_Carrier/Decarb"/>
</dbReference>
<name>A0ABX9MX59_9BURK</name>
<evidence type="ECO:0000256" key="2">
    <source>
        <dbReference type="ARBA" id="ARBA00017562"/>
    </source>
</evidence>
<evidence type="ECO:0000313" key="8">
    <source>
        <dbReference type="Proteomes" id="UP000266483"/>
    </source>
</evidence>
<keyword evidence="3 4" id="KW-0092">Biotin</keyword>
<feature type="region of interest" description="Disordered" evidence="5">
    <location>
        <begin position="41"/>
        <end position="92"/>
    </location>
</feature>
<proteinExistence type="predicted"/>
<evidence type="ECO:0000256" key="4">
    <source>
        <dbReference type="RuleBase" id="RU364072"/>
    </source>
</evidence>
<dbReference type="InterPro" id="IPR000089">
    <property type="entry name" value="Biotin_lipoyl"/>
</dbReference>
<dbReference type="Gene3D" id="2.40.50.100">
    <property type="match status" value="1"/>
</dbReference>
<evidence type="ECO:0000256" key="3">
    <source>
        <dbReference type="ARBA" id="ARBA00023267"/>
    </source>
</evidence>
<sequence>MSFTHDDVQRIIQLLDASHFDELHLEADGIKLDLRRNSGASTAASDASGASAMPSMRQGPSATSVSAPQSPNPEKTAAPSSGADENRASSSGQAALLEIKAPMLGTFYRAPKPGADPFIAEGSKVEPETVVGIIEVMKLMNSVPANITGEVVEVVAQDGELVEYDQVLFRVRP</sequence>
<gene>
    <name evidence="7" type="primary">accB</name>
    <name evidence="7" type="ORF">CJO09_05800</name>
</gene>
<dbReference type="InterPro" id="IPR001249">
    <property type="entry name" value="AcCoA_biotinCC"/>
</dbReference>
<dbReference type="PRINTS" id="PR01071">
    <property type="entry name" value="ACOABIOTINCC"/>
</dbReference>
<evidence type="ECO:0000256" key="5">
    <source>
        <dbReference type="SAM" id="MobiDB-lite"/>
    </source>
</evidence>
<dbReference type="EMBL" id="NQOU01000002">
    <property type="protein sequence ID" value="RII83123.1"/>
    <property type="molecule type" value="Genomic_DNA"/>
</dbReference>
<keyword evidence="4" id="KW-0444">Lipid biosynthesis</keyword>
<evidence type="ECO:0000313" key="7">
    <source>
        <dbReference type="EMBL" id="RII83123.1"/>
    </source>
</evidence>
<keyword evidence="4" id="KW-0276">Fatty acid metabolism</keyword>
<dbReference type="CDD" id="cd06850">
    <property type="entry name" value="biotinyl_domain"/>
    <property type="match status" value="1"/>
</dbReference>
<organism evidence="7 8">
    <name type="scientific">Neopusillimonas maritima</name>
    <dbReference type="NCBI Taxonomy" id="2026239"/>
    <lineage>
        <taxon>Bacteria</taxon>
        <taxon>Pseudomonadati</taxon>
        <taxon>Pseudomonadota</taxon>
        <taxon>Betaproteobacteria</taxon>
        <taxon>Burkholderiales</taxon>
        <taxon>Alcaligenaceae</taxon>
        <taxon>Neopusillimonas</taxon>
    </lineage>
</organism>
<feature type="domain" description="Lipoyl-binding" evidence="6">
    <location>
        <begin position="96"/>
        <end position="172"/>
    </location>
</feature>
<comment type="pathway">
    <text evidence="4">Lipid metabolism; fatty acid biosynthesis.</text>
</comment>
<dbReference type="Proteomes" id="UP000266483">
    <property type="component" value="Unassembled WGS sequence"/>
</dbReference>
<keyword evidence="4" id="KW-0275">Fatty acid biosynthesis</keyword>
<evidence type="ECO:0000256" key="1">
    <source>
        <dbReference type="ARBA" id="ARBA00003761"/>
    </source>
</evidence>
<feature type="compositionally biased region" description="Polar residues" evidence="5">
    <location>
        <begin position="58"/>
        <end position="73"/>
    </location>
</feature>
<protein>
    <recommendedName>
        <fullName evidence="2 4">Biotin carboxyl carrier protein of acetyl-CoA carboxylase</fullName>
    </recommendedName>
</protein>
<keyword evidence="4" id="KW-0443">Lipid metabolism</keyword>
<dbReference type="NCBIfam" id="TIGR00531">
    <property type="entry name" value="BCCP"/>
    <property type="match status" value="1"/>
</dbReference>
<accession>A0ABX9MX59</accession>
<evidence type="ECO:0000259" key="6">
    <source>
        <dbReference type="PROSITE" id="PS50968"/>
    </source>
</evidence>
<dbReference type="PANTHER" id="PTHR45266">
    <property type="entry name" value="OXALOACETATE DECARBOXYLASE ALPHA CHAIN"/>
    <property type="match status" value="1"/>
</dbReference>
<dbReference type="PANTHER" id="PTHR45266:SF3">
    <property type="entry name" value="OXALOACETATE DECARBOXYLASE ALPHA CHAIN"/>
    <property type="match status" value="1"/>
</dbReference>
<dbReference type="RefSeq" id="WP_119441527.1">
    <property type="nucleotide sequence ID" value="NZ_CP170494.1"/>
</dbReference>
<dbReference type="SUPFAM" id="SSF51230">
    <property type="entry name" value="Single hybrid motif"/>
    <property type="match status" value="1"/>
</dbReference>
<keyword evidence="8" id="KW-1185">Reference proteome</keyword>
<comment type="function">
    <text evidence="1 4">This protein is a component of the acetyl coenzyme A carboxylase complex; first, biotin carboxylase catalyzes the carboxylation of the carrier protein and then the transcarboxylase transfers the carboxyl group to form malonyl-CoA.</text>
</comment>
<dbReference type="InterPro" id="IPR011053">
    <property type="entry name" value="Single_hybrid_motif"/>
</dbReference>
<dbReference type="Pfam" id="PF00364">
    <property type="entry name" value="Biotin_lipoyl"/>
    <property type="match status" value="1"/>
</dbReference>
<dbReference type="PROSITE" id="PS50968">
    <property type="entry name" value="BIOTINYL_LIPOYL"/>
    <property type="match status" value="1"/>
</dbReference>
<comment type="caution">
    <text evidence="7">The sequence shown here is derived from an EMBL/GenBank/DDBJ whole genome shotgun (WGS) entry which is preliminary data.</text>
</comment>